<feature type="transmembrane region" description="Helical" evidence="2">
    <location>
        <begin position="69"/>
        <end position="95"/>
    </location>
</feature>
<gene>
    <name evidence="3" type="ORF">FRACYDRAFT_244942</name>
</gene>
<accession>A0A1E7F0U7</accession>
<proteinExistence type="predicted"/>
<reference evidence="3 4" key="1">
    <citation type="submission" date="2016-09" db="EMBL/GenBank/DDBJ databases">
        <title>Extensive genetic diversity and differential bi-allelic expression allows diatom success in the polar Southern Ocean.</title>
        <authorList>
            <consortium name="DOE Joint Genome Institute"/>
            <person name="Mock T."/>
            <person name="Otillar R.P."/>
            <person name="Strauss J."/>
            <person name="Dupont C."/>
            <person name="Frickenhaus S."/>
            <person name="Maumus F."/>
            <person name="Mcmullan M."/>
            <person name="Sanges R."/>
            <person name="Schmutz J."/>
            <person name="Toseland A."/>
            <person name="Valas R."/>
            <person name="Veluchamy A."/>
            <person name="Ward B.J."/>
            <person name="Allen A."/>
            <person name="Barry K."/>
            <person name="Falciatore A."/>
            <person name="Ferrante M."/>
            <person name="Fortunato A.E."/>
            <person name="Gloeckner G."/>
            <person name="Gruber A."/>
            <person name="Hipkin R."/>
            <person name="Janech M."/>
            <person name="Kroth P."/>
            <person name="Leese F."/>
            <person name="Lindquist E."/>
            <person name="Lyon B.R."/>
            <person name="Martin J."/>
            <person name="Mayer C."/>
            <person name="Parker M."/>
            <person name="Quesneville H."/>
            <person name="Raymond J."/>
            <person name="Uhlig C."/>
            <person name="Valentin K.U."/>
            <person name="Worden A.Z."/>
            <person name="Armbrust E.V."/>
            <person name="Bowler C."/>
            <person name="Green B."/>
            <person name="Moulton V."/>
            <person name="Van Oosterhout C."/>
            <person name="Grigoriev I."/>
        </authorList>
    </citation>
    <scope>NUCLEOTIDE SEQUENCE [LARGE SCALE GENOMIC DNA]</scope>
    <source>
        <strain evidence="3 4">CCMP1102</strain>
    </source>
</reference>
<dbReference type="InParanoid" id="A0A1E7F0U7"/>
<keyword evidence="4" id="KW-1185">Reference proteome</keyword>
<evidence type="ECO:0000313" key="4">
    <source>
        <dbReference type="Proteomes" id="UP000095751"/>
    </source>
</evidence>
<protein>
    <submittedName>
        <fullName evidence="3">Uncharacterized protein</fullName>
    </submittedName>
</protein>
<keyword evidence="2" id="KW-0812">Transmembrane</keyword>
<dbReference type="AlphaFoldDB" id="A0A1E7F0U7"/>
<dbReference type="Proteomes" id="UP000095751">
    <property type="component" value="Unassembled WGS sequence"/>
</dbReference>
<feature type="compositionally biased region" description="Low complexity" evidence="1">
    <location>
        <begin position="19"/>
        <end position="28"/>
    </location>
</feature>
<evidence type="ECO:0000256" key="1">
    <source>
        <dbReference type="SAM" id="MobiDB-lite"/>
    </source>
</evidence>
<feature type="region of interest" description="Disordered" evidence="1">
    <location>
        <begin position="19"/>
        <end position="56"/>
    </location>
</feature>
<organism evidence="3 4">
    <name type="scientific">Fragilariopsis cylindrus CCMP1102</name>
    <dbReference type="NCBI Taxonomy" id="635003"/>
    <lineage>
        <taxon>Eukaryota</taxon>
        <taxon>Sar</taxon>
        <taxon>Stramenopiles</taxon>
        <taxon>Ochrophyta</taxon>
        <taxon>Bacillariophyta</taxon>
        <taxon>Bacillariophyceae</taxon>
        <taxon>Bacillariophycidae</taxon>
        <taxon>Bacillariales</taxon>
        <taxon>Bacillariaceae</taxon>
        <taxon>Fragilariopsis</taxon>
    </lineage>
</organism>
<dbReference type="OrthoDB" id="48503at2759"/>
<evidence type="ECO:0000313" key="3">
    <source>
        <dbReference type="EMBL" id="OEU11822.1"/>
    </source>
</evidence>
<keyword evidence="2" id="KW-0472">Membrane</keyword>
<keyword evidence="2" id="KW-1133">Transmembrane helix</keyword>
<name>A0A1E7F0U7_9STRA</name>
<dbReference type="KEGG" id="fcy:FRACYDRAFT_244942"/>
<evidence type="ECO:0000256" key="2">
    <source>
        <dbReference type="SAM" id="Phobius"/>
    </source>
</evidence>
<feature type="compositionally biased region" description="Basic and acidic residues" evidence="1">
    <location>
        <begin position="39"/>
        <end position="55"/>
    </location>
</feature>
<dbReference type="EMBL" id="KV784366">
    <property type="protein sequence ID" value="OEU11822.1"/>
    <property type="molecule type" value="Genomic_DNA"/>
</dbReference>
<sequence>MIRNRAAAVNNNSSINFISSSTCTTTNNDNDEQINQRQQQERPEGRNRTTRRNDDTNICVFGGSSRRMLLLQVTAATATAAALLSNITLLAVALAGGSNSNNIILDLPPPIFGKHRRRRSINDVAVDAVFTFARGYKPPSIIRFVSSLIQTGYNGDIVLGIDYDSMINDLVTKKEKYAIQEYLIYYSKYHNLIVHDIKLICSRSKPDGRGDELCTAPYMYRYQSQSQNQNQNQNNQTENEYLSDPRIQRHVSQLRYEYYWAWSKHYYSSSSSSSSKGSRIFLSDLRDVYFQKNPFSLLVYNNNDNDSNGNNNSRAVINNMDHTLQVFVEDTKVYDLYNQRANSHWIRDSGRINGPQILEEIGHNTSIVCSGTTLGGSTAMESYLRAMIYEFDLTQCIIVGCDQGHHNYLLYTNKLFNVPTISPKTDDSSSALTTTITTMNDNNNNNNSITTTSTSVQNKISDDYYAATSIGNNSKTRTVTNNSNSQSNSETAMILKIIELTTSSTNENRKRKKTRGNRIERIEFISQGYGAVNALGMFCGFRSIPRRKRKEYDNDILQYYGLTKRHKEEKDYEQHNISATNRTKLPIVLNWDGSVSPVIHQFDRCSSLANKLNQ</sequence>